<keyword evidence="2" id="KW-1185">Reference proteome</keyword>
<sequence length="88" mass="10218">MDRALYFWSLSHLIDLCGMLEIEKPQEKPEPTFREYPQKVDQRPSLHHLQGLIDPERAQETEFPGRRSRGGTSSWDEARLRSLASPTP</sequence>
<organism evidence="2 3">
    <name type="scientific">Steinernema glaseri</name>
    <dbReference type="NCBI Taxonomy" id="37863"/>
    <lineage>
        <taxon>Eukaryota</taxon>
        <taxon>Metazoa</taxon>
        <taxon>Ecdysozoa</taxon>
        <taxon>Nematoda</taxon>
        <taxon>Chromadorea</taxon>
        <taxon>Rhabditida</taxon>
        <taxon>Tylenchina</taxon>
        <taxon>Panagrolaimomorpha</taxon>
        <taxon>Strongyloidoidea</taxon>
        <taxon>Steinernematidae</taxon>
        <taxon>Steinernema</taxon>
    </lineage>
</organism>
<proteinExistence type="predicted"/>
<evidence type="ECO:0000256" key="1">
    <source>
        <dbReference type="SAM" id="MobiDB-lite"/>
    </source>
</evidence>
<dbReference type="AlphaFoldDB" id="A0A1I8A6M6"/>
<dbReference type="WBParaSite" id="L893_g33543.t1">
    <property type="protein sequence ID" value="L893_g33543.t1"/>
    <property type="gene ID" value="L893_g33543"/>
</dbReference>
<protein>
    <submittedName>
        <fullName evidence="3">Uncharacterized protein</fullName>
    </submittedName>
</protein>
<feature type="region of interest" description="Disordered" evidence="1">
    <location>
        <begin position="26"/>
        <end position="88"/>
    </location>
</feature>
<dbReference type="Proteomes" id="UP000095287">
    <property type="component" value="Unplaced"/>
</dbReference>
<name>A0A1I8A6M6_9BILA</name>
<feature type="compositionally biased region" description="Basic and acidic residues" evidence="1">
    <location>
        <begin position="26"/>
        <end position="44"/>
    </location>
</feature>
<evidence type="ECO:0000313" key="3">
    <source>
        <dbReference type="WBParaSite" id="L893_g33543.t1"/>
    </source>
</evidence>
<feature type="compositionally biased region" description="Basic and acidic residues" evidence="1">
    <location>
        <begin position="54"/>
        <end position="65"/>
    </location>
</feature>
<reference evidence="3" key="1">
    <citation type="submission" date="2016-11" db="UniProtKB">
        <authorList>
            <consortium name="WormBaseParasite"/>
        </authorList>
    </citation>
    <scope>IDENTIFICATION</scope>
</reference>
<accession>A0A1I8A6M6</accession>
<evidence type="ECO:0000313" key="2">
    <source>
        <dbReference type="Proteomes" id="UP000095287"/>
    </source>
</evidence>